<evidence type="ECO:0000313" key="10">
    <source>
        <dbReference type="Proteomes" id="UP000305041"/>
    </source>
</evidence>
<evidence type="ECO:0000256" key="7">
    <source>
        <dbReference type="RuleBase" id="RU363037"/>
    </source>
</evidence>
<organism evidence="9 10">
    <name type="scientific">Parasedimentitalea maritima</name>
    <dbReference type="NCBI Taxonomy" id="2578117"/>
    <lineage>
        <taxon>Bacteria</taxon>
        <taxon>Pseudomonadati</taxon>
        <taxon>Pseudomonadota</taxon>
        <taxon>Alphaproteobacteria</taxon>
        <taxon>Rhodobacterales</taxon>
        <taxon>Paracoccaceae</taxon>
        <taxon>Parasedimentitalea</taxon>
    </lineage>
</organism>
<keyword evidence="10" id="KW-1185">Reference proteome</keyword>
<dbReference type="InterPro" id="IPR014729">
    <property type="entry name" value="Rossmann-like_a/b/a_fold"/>
</dbReference>
<evidence type="ECO:0000256" key="5">
    <source>
        <dbReference type="ARBA" id="ARBA00022840"/>
    </source>
</evidence>
<comment type="caution">
    <text evidence="9">The sequence shown here is derived from an EMBL/GenBank/DDBJ whole genome shotgun (WGS) entry which is preliminary data.</text>
</comment>
<dbReference type="PANTHER" id="PTHR43311:SF1">
    <property type="entry name" value="GLUTAMYL-Q TRNA(ASP) SYNTHETASE"/>
    <property type="match status" value="1"/>
</dbReference>
<dbReference type="Pfam" id="PF00749">
    <property type="entry name" value="tRNA-synt_1c"/>
    <property type="match status" value="2"/>
</dbReference>
<dbReference type="InterPro" id="IPR049940">
    <property type="entry name" value="GluQ/Sye"/>
</dbReference>
<dbReference type="PRINTS" id="PR00987">
    <property type="entry name" value="TRNASYNTHGLU"/>
</dbReference>
<evidence type="ECO:0000256" key="3">
    <source>
        <dbReference type="ARBA" id="ARBA00022741"/>
    </source>
</evidence>
<reference evidence="9 10" key="1">
    <citation type="submission" date="2019-05" db="EMBL/GenBank/DDBJ databases">
        <title>Draft genome sequence of Pelagicola sp. DSW4-44.</title>
        <authorList>
            <person name="Oh J."/>
        </authorList>
    </citation>
    <scope>NUCLEOTIDE SEQUENCE [LARGE SCALE GENOMIC DNA]</scope>
    <source>
        <strain evidence="9 10">DSW4-44</strain>
    </source>
</reference>
<dbReference type="EC" id="6.1.1.-" evidence="9"/>
<keyword evidence="3 7" id="KW-0547">Nucleotide-binding</keyword>
<keyword evidence="2" id="KW-0479">Metal-binding</keyword>
<dbReference type="PROSITE" id="PS00178">
    <property type="entry name" value="AA_TRNA_LIGASE_I"/>
    <property type="match status" value="1"/>
</dbReference>
<dbReference type="NCBIfam" id="NF004315">
    <property type="entry name" value="PRK05710.1-4"/>
    <property type="match status" value="1"/>
</dbReference>
<protein>
    <submittedName>
        <fullName evidence="9">tRNA glutamyl-Q(34) synthetase GluQRS</fullName>
        <ecNumber evidence="9">6.1.1.-</ecNumber>
    </submittedName>
</protein>
<dbReference type="SUPFAM" id="SSF52374">
    <property type="entry name" value="Nucleotidylyl transferase"/>
    <property type="match status" value="1"/>
</dbReference>
<keyword evidence="5 7" id="KW-0067">ATP-binding</keyword>
<feature type="domain" description="Glutamyl/glutaminyl-tRNA synthetase class Ib catalytic" evidence="8">
    <location>
        <begin position="206"/>
        <end position="310"/>
    </location>
</feature>
<comment type="similarity">
    <text evidence="7">Belongs to the class-I aminoacyl-tRNA synthetase family.</text>
</comment>
<dbReference type="InterPro" id="IPR020058">
    <property type="entry name" value="Glu/Gln-tRNA-synth_Ib_cat-dom"/>
</dbReference>
<dbReference type="Gene3D" id="3.40.50.620">
    <property type="entry name" value="HUPs"/>
    <property type="match status" value="1"/>
</dbReference>
<dbReference type="InterPro" id="IPR001412">
    <property type="entry name" value="aa-tRNA-synth_I_CS"/>
</dbReference>
<evidence type="ECO:0000313" key="9">
    <source>
        <dbReference type="EMBL" id="TLP64331.1"/>
    </source>
</evidence>
<evidence type="ECO:0000256" key="1">
    <source>
        <dbReference type="ARBA" id="ARBA00022598"/>
    </source>
</evidence>
<keyword evidence="4" id="KW-0862">Zinc</keyword>
<keyword evidence="7" id="KW-0648">Protein biosynthesis</keyword>
<dbReference type="Proteomes" id="UP000305041">
    <property type="component" value="Unassembled WGS sequence"/>
</dbReference>
<keyword evidence="6 7" id="KW-0030">Aminoacyl-tRNA synthetase</keyword>
<dbReference type="GO" id="GO:0016874">
    <property type="term" value="F:ligase activity"/>
    <property type="evidence" value="ECO:0007669"/>
    <property type="project" value="UniProtKB-KW"/>
</dbReference>
<evidence type="ECO:0000256" key="2">
    <source>
        <dbReference type="ARBA" id="ARBA00022723"/>
    </source>
</evidence>
<feature type="domain" description="Glutamyl/glutaminyl-tRNA synthetase class Ib catalytic" evidence="8">
    <location>
        <begin position="3"/>
        <end position="158"/>
    </location>
</feature>
<dbReference type="PANTHER" id="PTHR43311">
    <property type="entry name" value="GLUTAMATE--TRNA LIGASE"/>
    <property type="match status" value="1"/>
</dbReference>
<sequence length="313" mass="35761">MKFVTRFAPSPTGPLHLGHAYSALLAHDKAMEEYGEFLLRIDDLDQSRARSHWEEQIYDDLRWLGLSWREPCRKQSECQSQYDQALDTLWENGFLYECSCSRRDIRESQSAPQEGAPLVGPDGLVYPGTCRQYAAPNERPVSKRPRNVTLRLNVSKAINHSCWSKTMFPPPPVGATTKFAYFPEWGKRANTQVQSYEFTSDHVISNIGDVVVCRKNMGAAYHLAVVVDDLAQKVNYVVRGEDLLEATMIHYVIGHLLDDELEYVYFQPTYYHHKLIRDGAGKRLAKRDDARAISKYRSEGASPQDIRKMVGLD</sequence>
<dbReference type="RefSeq" id="WP_138163124.1">
    <property type="nucleotide sequence ID" value="NZ_VAUA01000005.1"/>
</dbReference>
<evidence type="ECO:0000256" key="6">
    <source>
        <dbReference type="ARBA" id="ARBA00023146"/>
    </source>
</evidence>
<evidence type="ECO:0000256" key="4">
    <source>
        <dbReference type="ARBA" id="ARBA00022833"/>
    </source>
</evidence>
<dbReference type="InterPro" id="IPR000924">
    <property type="entry name" value="Glu/Gln-tRNA-synth"/>
</dbReference>
<name>A0ABY2UUH0_9RHOB</name>
<dbReference type="EMBL" id="VAUA01000005">
    <property type="protein sequence ID" value="TLP64331.1"/>
    <property type="molecule type" value="Genomic_DNA"/>
</dbReference>
<gene>
    <name evidence="9" type="ORF">FEE96_11140</name>
</gene>
<keyword evidence="1 7" id="KW-0436">Ligase</keyword>
<evidence type="ECO:0000259" key="8">
    <source>
        <dbReference type="Pfam" id="PF00749"/>
    </source>
</evidence>
<proteinExistence type="inferred from homology"/>
<accession>A0ABY2UUH0</accession>